<dbReference type="InterPro" id="IPR039422">
    <property type="entry name" value="MarR/SlyA-like"/>
</dbReference>
<dbReference type="EMBL" id="BJZP01000014">
    <property type="protein sequence ID" value="GEO86002.1"/>
    <property type="molecule type" value="Genomic_DNA"/>
</dbReference>
<dbReference type="GO" id="GO:0006950">
    <property type="term" value="P:response to stress"/>
    <property type="evidence" value="ECO:0007669"/>
    <property type="project" value="TreeGrafter"/>
</dbReference>
<gene>
    <name evidence="2" type="ORF">RNA01_29340</name>
</gene>
<proteinExistence type="predicted"/>
<dbReference type="SMART" id="SM00347">
    <property type="entry name" value="HTH_MARR"/>
    <property type="match status" value="1"/>
</dbReference>
<feature type="domain" description="HTH marR-type" evidence="1">
    <location>
        <begin position="26"/>
        <end position="156"/>
    </location>
</feature>
<comment type="caution">
    <text evidence="2">The sequence shown here is derived from an EMBL/GenBank/DDBJ whole genome shotgun (WGS) entry which is preliminary data.</text>
</comment>
<evidence type="ECO:0000259" key="1">
    <source>
        <dbReference type="PROSITE" id="PS50995"/>
    </source>
</evidence>
<dbReference type="RefSeq" id="WP_147180960.1">
    <property type="nucleotide sequence ID" value="NZ_BJZP01000014.1"/>
</dbReference>
<evidence type="ECO:0000313" key="2">
    <source>
        <dbReference type="EMBL" id="GEO86002.1"/>
    </source>
</evidence>
<dbReference type="InterPro" id="IPR036388">
    <property type="entry name" value="WH-like_DNA-bd_sf"/>
</dbReference>
<sequence>MKDQAMLYPQGTLEVRKRQKILIDHPAHLIRRTYQIFLYCFDEAMAGLNLSPVMWIMIATLRNFPGLSVTELARHAVVDKASCGRTATALEKRGLLLITQSETDGRQKVLELTPTGEALVTKGEGRIERLRSLILQQLDPQEKQQFVMQLANYVQKSGKQTRPSIPETLGPESD</sequence>
<dbReference type="InterPro" id="IPR036390">
    <property type="entry name" value="WH_DNA-bd_sf"/>
</dbReference>
<organism evidence="2 3">
    <name type="scientific">Ciceribacter naphthalenivorans</name>
    <dbReference type="NCBI Taxonomy" id="1118451"/>
    <lineage>
        <taxon>Bacteria</taxon>
        <taxon>Pseudomonadati</taxon>
        <taxon>Pseudomonadota</taxon>
        <taxon>Alphaproteobacteria</taxon>
        <taxon>Hyphomicrobiales</taxon>
        <taxon>Rhizobiaceae</taxon>
        <taxon>Ciceribacter</taxon>
    </lineage>
</organism>
<dbReference type="PROSITE" id="PS50995">
    <property type="entry name" value="HTH_MARR_2"/>
    <property type="match status" value="1"/>
</dbReference>
<dbReference type="PANTHER" id="PTHR33164">
    <property type="entry name" value="TRANSCRIPTIONAL REGULATOR, MARR FAMILY"/>
    <property type="match status" value="1"/>
</dbReference>
<dbReference type="Proteomes" id="UP000321717">
    <property type="component" value="Unassembled WGS sequence"/>
</dbReference>
<keyword evidence="3" id="KW-1185">Reference proteome</keyword>
<name>A0A512HKM6_9HYPH</name>
<evidence type="ECO:0000313" key="3">
    <source>
        <dbReference type="Proteomes" id="UP000321717"/>
    </source>
</evidence>
<dbReference type="Pfam" id="PF01047">
    <property type="entry name" value="MarR"/>
    <property type="match status" value="1"/>
</dbReference>
<protein>
    <recommendedName>
        <fullName evidence="1">HTH marR-type domain-containing protein</fullName>
    </recommendedName>
</protein>
<accession>A0A512HKM6</accession>
<dbReference type="GO" id="GO:0003700">
    <property type="term" value="F:DNA-binding transcription factor activity"/>
    <property type="evidence" value="ECO:0007669"/>
    <property type="project" value="InterPro"/>
</dbReference>
<dbReference type="Gene3D" id="1.10.10.10">
    <property type="entry name" value="Winged helix-like DNA-binding domain superfamily/Winged helix DNA-binding domain"/>
    <property type="match status" value="1"/>
</dbReference>
<dbReference type="AlphaFoldDB" id="A0A512HKM6"/>
<reference evidence="2 3" key="1">
    <citation type="submission" date="2019-07" db="EMBL/GenBank/DDBJ databases">
        <title>Whole genome shotgun sequence of Rhizobium naphthalenivorans NBRC 107585.</title>
        <authorList>
            <person name="Hosoyama A."/>
            <person name="Uohara A."/>
            <person name="Ohji S."/>
            <person name="Ichikawa N."/>
        </authorList>
    </citation>
    <scope>NUCLEOTIDE SEQUENCE [LARGE SCALE GENOMIC DNA]</scope>
    <source>
        <strain evidence="2 3">NBRC 107585</strain>
    </source>
</reference>
<dbReference type="SUPFAM" id="SSF46785">
    <property type="entry name" value="Winged helix' DNA-binding domain"/>
    <property type="match status" value="1"/>
</dbReference>
<dbReference type="InterPro" id="IPR000835">
    <property type="entry name" value="HTH_MarR-typ"/>
</dbReference>
<dbReference type="PANTHER" id="PTHR33164:SF95">
    <property type="entry name" value="TRANSCRIPTIONAL REGULATOR"/>
    <property type="match status" value="1"/>
</dbReference>
<dbReference type="OrthoDB" id="2287011at2"/>